<dbReference type="Proteomes" id="UP000595662">
    <property type="component" value="Chromosome 3"/>
</dbReference>
<dbReference type="OMA" id="RFTENGC"/>
<name>A0A7T6XP36_PENDI</name>
<evidence type="ECO:0000313" key="2">
    <source>
        <dbReference type="Proteomes" id="UP000595662"/>
    </source>
</evidence>
<dbReference type="GeneID" id="26234817"/>
<dbReference type="KEGG" id="pdp:PDIP_65010"/>
<protein>
    <submittedName>
        <fullName evidence="1">Putative transposable element</fullName>
    </submittedName>
</protein>
<sequence length="118" mass="13240">MEGVLHTLLEIILCHPSGAQEPLGFLRVYKQIPWLGIELQKASVRAAQATGPFEPPELQALKQFKQQGCNVVPELLGFQSKKQDRGDIIPGGFVTYAIWKKVPGEPLDFTRFWNCTFS</sequence>
<dbReference type="RefSeq" id="XP_014533727.1">
    <property type="nucleotide sequence ID" value="XM_014678241.1"/>
</dbReference>
<dbReference type="EMBL" id="CP060776">
    <property type="protein sequence ID" value="QQK44682.1"/>
    <property type="molecule type" value="Genomic_DNA"/>
</dbReference>
<evidence type="ECO:0000313" key="1">
    <source>
        <dbReference type="EMBL" id="QQK44682.1"/>
    </source>
</evidence>
<gene>
    <name evidence="1" type="ORF">Pdw03_8583</name>
</gene>
<accession>A0A7T6XP36</accession>
<organism evidence="1 2">
    <name type="scientific">Penicillium digitatum</name>
    <name type="common">Green mold</name>
    <dbReference type="NCBI Taxonomy" id="36651"/>
    <lineage>
        <taxon>Eukaryota</taxon>
        <taxon>Fungi</taxon>
        <taxon>Dikarya</taxon>
        <taxon>Ascomycota</taxon>
        <taxon>Pezizomycotina</taxon>
        <taxon>Eurotiomycetes</taxon>
        <taxon>Eurotiomycetidae</taxon>
        <taxon>Eurotiales</taxon>
        <taxon>Aspergillaceae</taxon>
        <taxon>Penicillium</taxon>
    </lineage>
</organism>
<dbReference type="AlphaFoldDB" id="A0A7T6XP36"/>
<proteinExistence type="predicted"/>
<reference evidence="1 2" key="1">
    <citation type="submission" date="2020-08" db="EMBL/GenBank/DDBJ databases">
        <title>The completed genome sequence of the pathogenic ascomycete fungus Penicillium digitatum.</title>
        <authorList>
            <person name="Wang M."/>
        </authorList>
    </citation>
    <scope>NUCLEOTIDE SEQUENCE [LARGE SCALE GENOMIC DNA]</scope>
    <source>
        <strain evidence="1 2">PdW03</strain>
    </source>
</reference>
<dbReference type="VEuPathDB" id="FungiDB:PDIP_65010"/>